<proteinExistence type="predicted"/>
<gene>
    <name evidence="1" type="ORF">BN000_02968</name>
</gene>
<dbReference type="AlphaFoldDB" id="A0A0U1DDI2"/>
<organism evidence="1 2">
    <name type="scientific">Mycobacterium europaeum</name>
    <dbReference type="NCBI Taxonomy" id="761804"/>
    <lineage>
        <taxon>Bacteria</taxon>
        <taxon>Bacillati</taxon>
        <taxon>Actinomycetota</taxon>
        <taxon>Actinomycetes</taxon>
        <taxon>Mycobacteriales</taxon>
        <taxon>Mycobacteriaceae</taxon>
        <taxon>Mycobacterium</taxon>
        <taxon>Mycobacterium simiae complex</taxon>
    </lineage>
</organism>
<evidence type="ECO:0000313" key="2">
    <source>
        <dbReference type="Proteomes" id="UP000199601"/>
    </source>
</evidence>
<accession>A0A0U1DDI2</accession>
<sequence>MLLPLWKTCSNGRERMQTPRDEVAVITVAADDIGRVIGCALASQQLSHRPPVGGSRLPDPLRAPIERQTEWLTLAPKA</sequence>
<protein>
    <submittedName>
        <fullName evidence="1">Uncharacterized protein</fullName>
    </submittedName>
</protein>
<name>A0A0U1DDI2_9MYCO</name>
<reference evidence="2" key="1">
    <citation type="submission" date="2015-03" db="EMBL/GenBank/DDBJ databases">
        <authorList>
            <person name="Urmite Genomes"/>
        </authorList>
    </citation>
    <scope>NUCLEOTIDE SEQUENCE [LARGE SCALE GENOMIC DNA]</scope>
    <source>
        <strain evidence="2">CSUR P1344</strain>
    </source>
</reference>
<keyword evidence="2" id="KW-1185">Reference proteome</keyword>
<evidence type="ECO:0000313" key="1">
    <source>
        <dbReference type="EMBL" id="CQD13560.1"/>
    </source>
</evidence>
<dbReference type="Proteomes" id="UP000199601">
    <property type="component" value="Unassembled WGS sequence"/>
</dbReference>
<dbReference type="EMBL" id="CTEC01000001">
    <property type="protein sequence ID" value="CQD13560.1"/>
    <property type="molecule type" value="Genomic_DNA"/>
</dbReference>